<dbReference type="SUPFAM" id="SSF109854">
    <property type="entry name" value="DinB/YfiT-like putative metalloenzymes"/>
    <property type="match status" value="1"/>
</dbReference>
<dbReference type="Proteomes" id="UP001239267">
    <property type="component" value="Unassembled WGS sequence"/>
</dbReference>
<name>A0AAJ1SWK2_9MICC</name>
<protein>
    <recommendedName>
        <fullName evidence="1">DinB-like domain-containing protein</fullName>
    </recommendedName>
</protein>
<comment type="caution">
    <text evidence="2">The sequence shown here is derived from an EMBL/GenBank/DDBJ whole genome shotgun (WGS) entry which is preliminary data.</text>
</comment>
<reference evidence="2 3" key="1">
    <citation type="submission" date="2023-07" db="EMBL/GenBank/DDBJ databases">
        <title>Sorghum-associated microbial communities from plants grown in Nebraska, USA.</title>
        <authorList>
            <person name="Schachtman D."/>
        </authorList>
    </citation>
    <scope>NUCLEOTIDE SEQUENCE [LARGE SCALE GENOMIC DNA]</scope>
    <source>
        <strain evidence="2 3">DS1001</strain>
    </source>
</reference>
<evidence type="ECO:0000313" key="2">
    <source>
        <dbReference type="EMBL" id="MDQ0146031.1"/>
    </source>
</evidence>
<dbReference type="InterPro" id="IPR034660">
    <property type="entry name" value="DinB/YfiT-like"/>
</dbReference>
<feature type="domain" description="DinB-like" evidence="1">
    <location>
        <begin position="17"/>
        <end position="170"/>
    </location>
</feature>
<dbReference type="InterPro" id="IPR024775">
    <property type="entry name" value="DinB-like"/>
</dbReference>
<dbReference type="AlphaFoldDB" id="A0AAJ1SWK2"/>
<dbReference type="EMBL" id="JAUSTB010000005">
    <property type="protein sequence ID" value="MDQ0146031.1"/>
    <property type="molecule type" value="Genomic_DNA"/>
</dbReference>
<accession>A0AAJ1SWK2</accession>
<evidence type="ECO:0000259" key="1">
    <source>
        <dbReference type="Pfam" id="PF12867"/>
    </source>
</evidence>
<keyword evidence="3" id="KW-1185">Reference proteome</keyword>
<dbReference type="RefSeq" id="WP_307359373.1">
    <property type="nucleotide sequence ID" value="NZ_JAUSTB010000005.1"/>
</dbReference>
<organism evidence="2 3">
    <name type="scientific">Pseudarthrobacter niigatensis</name>
    <dbReference type="NCBI Taxonomy" id="369935"/>
    <lineage>
        <taxon>Bacteria</taxon>
        <taxon>Bacillati</taxon>
        <taxon>Actinomycetota</taxon>
        <taxon>Actinomycetes</taxon>
        <taxon>Micrococcales</taxon>
        <taxon>Micrococcaceae</taxon>
        <taxon>Pseudarthrobacter</taxon>
    </lineage>
</organism>
<proteinExistence type="predicted"/>
<gene>
    <name evidence="2" type="ORF">J2T23_001924</name>
</gene>
<dbReference type="Gene3D" id="1.20.120.450">
    <property type="entry name" value="dinb family like domain"/>
    <property type="match status" value="1"/>
</dbReference>
<dbReference type="Pfam" id="PF12867">
    <property type="entry name" value="DinB_2"/>
    <property type="match status" value="1"/>
</dbReference>
<evidence type="ECO:0000313" key="3">
    <source>
        <dbReference type="Proteomes" id="UP001239267"/>
    </source>
</evidence>
<sequence>MAVPDSDPVKADLLWIAADFRRIVVGAPADELDLPSNGTRWTNRQLLFHMVLGQNIALAGIPLLGLFSRLPPPASRNWSRLLDSCARPYDWVNWAGSAAGGQVLKPAGMLGMMDRTTRIIVNWYDHAGTRALDRGMTMPVRWDPYFLPWMSRRDILEWAPKHYRHHRAQLSLTTLPA</sequence>